<dbReference type="CDD" id="cd01110">
    <property type="entry name" value="HTH_SoxR"/>
    <property type="match status" value="1"/>
</dbReference>
<dbReference type="AlphaFoldDB" id="A0A540QRF7"/>
<dbReference type="GO" id="GO:0006979">
    <property type="term" value="P:response to oxidative stress"/>
    <property type="evidence" value="ECO:0007669"/>
    <property type="project" value="InterPro"/>
</dbReference>
<accession>A0A540QRF7</accession>
<dbReference type="Gene3D" id="1.10.1660.10">
    <property type="match status" value="1"/>
</dbReference>
<evidence type="ECO:0000256" key="8">
    <source>
        <dbReference type="SAM" id="MobiDB-lite"/>
    </source>
</evidence>
<dbReference type="InterPro" id="IPR015358">
    <property type="entry name" value="Tscrpt_reg_MerR_DNA-bd"/>
</dbReference>
<dbReference type="Pfam" id="PF09278">
    <property type="entry name" value="MerR-DNA-bind"/>
    <property type="match status" value="1"/>
</dbReference>
<dbReference type="PANTHER" id="PTHR30204">
    <property type="entry name" value="REDOX-CYCLING DRUG-SENSING TRANSCRIPTIONAL ACTIVATOR SOXR"/>
    <property type="match status" value="1"/>
</dbReference>
<dbReference type="Proteomes" id="UP000318720">
    <property type="component" value="Unassembled WGS sequence"/>
</dbReference>
<dbReference type="Pfam" id="PF00376">
    <property type="entry name" value="MerR"/>
    <property type="match status" value="1"/>
</dbReference>
<evidence type="ECO:0000256" key="2">
    <source>
        <dbReference type="ARBA" id="ARBA00022723"/>
    </source>
</evidence>
<dbReference type="PROSITE" id="PS50937">
    <property type="entry name" value="HTH_MERR_2"/>
    <property type="match status" value="1"/>
</dbReference>
<dbReference type="InterPro" id="IPR010211">
    <property type="entry name" value="Redox-sen_tscrpt-act_SoxR"/>
</dbReference>
<dbReference type="SUPFAM" id="SSF46955">
    <property type="entry name" value="Putative DNA-binding domain"/>
    <property type="match status" value="1"/>
</dbReference>
<dbReference type="InterPro" id="IPR000551">
    <property type="entry name" value="MerR-type_HTH_dom"/>
</dbReference>
<dbReference type="InterPro" id="IPR047057">
    <property type="entry name" value="MerR_fam"/>
</dbReference>
<evidence type="ECO:0000256" key="5">
    <source>
        <dbReference type="ARBA" id="ARBA00023015"/>
    </source>
</evidence>
<evidence type="ECO:0000256" key="3">
    <source>
        <dbReference type="ARBA" id="ARBA00023004"/>
    </source>
</evidence>
<keyword evidence="7" id="KW-0804">Transcription</keyword>
<keyword evidence="4" id="KW-0411">Iron-sulfur</keyword>
<keyword evidence="5" id="KW-0805">Transcription regulation</keyword>
<reference evidence="9 10" key="1">
    <citation type="submission" date="2019-03" db="EMBL/GenBank/DDBJ databases">
        <title>Comparative genomic analyses of the sweetpotato soil rot pathogen, Streptomyces ipomoeae.</title>
        <authorList>
            <person name="Ruschel Soares N."/>
            <person name="Badger J.H."/>
            <person name="Huguet-Tapia J.C."/>
            <person name="Clark C.A."/>
            <person name="Pettis G.S."/>
        </authorList>
    </citation>
    <scope>NUCLEOTIDE SEQUENCE [LARGE SCALE GENOMIC DNA]</scope>
    <source>
        <strain evidence="9 10">88-35</strain>
    </source>
</reference>
<evidence type="ECO:0000256" key="1">
    <source>
        <dbReference type="ARBA" id="ARBA00022714"/>
    </source>
</evidence>
<evidence type="ECO:0000313" key="9">
    <source>
        <dbReference type="EMBL" id="TQE37810.1"/>
    </source>
</evidence>
<gene>
    <name evidence="9" type="primary">soxR</name>
    <name evidence="9" type="ORF">Sipo8835_07305</name>
</gene>
<dbReference type="InterPro" id="IPR009061">
    <property type="entry name" value="DNA-bd_dom_put_sf"/>
</dbReference>
<dbReference type="PRINTS" id="PR00040">
    <property type="entry name" value="HTHMERR"/>
</dbReference>
<dbReference type="GO" id="GO:0003677">
    <property type="term" value="F:DNA binding"/>
    <property type="evidence" value="ECO:0007669"/>
    <property type="project" value="UniProtKB-KW"/>
</dbReference>
<keyword evidence="2" id="KW-0479">Metal-binding</keyword>
<organism evidence="9 10">
    <name type="scientific">Streptomyces ipomoeae</name>
    <dbReference type="NCBI Taxonomy" id="103232"/>
    <lineage>
        <taxon>Bacteria</taxon>
        <taxon>Bacillati</taxon>
        <taxon>Actinomycetota</taxon>
        <taxon>Actinomycetes</taxon>
        <taxon>Kitasatosporales</taxon>
        <taxon>Streptomycetaceae</taxon>
        <taxon>Streptomyces</taxon>
    </lineage>
</organism>
<dbReference type="GeneID" id="301698403"/>
<evidence type="ECO:0000256" key="4">
    <source>
        <dbReference type="ARBA" id="ARBA00023014"/>
    </source>
</evidence>
<dbReference type="GO" id="GO:0046872">
    <property type="term" value="F:metal ion binding"/>
    <property type="evidence" value="ECO:0007669"/>
    <property type="project" value="UniProtKB-KW"/>
</dbReference>
<evidence type="ECO:0000256" key="7">
    <source>
        <dbReference type="ARBA" id="ARBA00023163"/>
    </source>
</evidence>
<comment type="caution">
    <text evidence="9">The sequence shown here is derived from an EMBL/GenBank/DDBJ whole genome shotgun (WGS) entry which is preliminary data.</text>
</comment>
<dbReference type="NCBIfam" id="TIGR01950">
    <property type="entry name" value="SoxR"/>
    <property type="match status" value="1"/>
</dbReference>
<dbReference type="GO" id="GO:0003700">
    <property type="term" value="F:DNA-binding transcription factor activity"/>
    <property type="evidence" value="ECO:0007669"/>
    <property type="project" value="InterPro"/>
</dbReference>
<dbReference type="RefSeq" id="WP_009316069.1">
    <property type="nucleotide sequence ID" value="NZ_CP182305.1"/>
</dbReference>
<evidence type="ECO:0000313" key="10">
    <source>
        <dbReference type="Proteomes" id="UP000318720"/>
    </source>
</evidence>
<name>A0A540QRF7_9ACTN</name>
<dbReference type="EMBL" id="SPAZ01000056">
    <property type="protein sequence ID" value="TQE37810.1"/>
    <property type="molecule type" value="Genomic_DNA"/>
</dbReference>
<proteinExistence type="predicted"/>
<evidence type="ECO:0000256" key="6">
    <source>
        <dbReference type="ARBA" id="ARBA00023125"/>
    </source>
</evidence>
<feature type="compositionally biased region" description="Basic and acidic residues" evidence="8">
    <location>
        <begin position="161"/>
        <end position="177"/>
    </location>
</feature>
<feature type="region of interest" description="Disordered" evidence="8">
    <location>
        <begin position="140"/>
        <end position="191"/>
    </location>
</feature>
<keyword evidence="6" id="KW-0238">DNA-binding</keyword>
<keyword evidence="1" id="KW-0001">2Fe-2S</keyword>
<dbReference type="SMART" id="SM00422">
    <property type="entry name" value="HTH_MERR"/>
    <property type="match status" value="1"/>
</dbReference>
<keyword evidence="3" id="KW-0408">Iron</keyword>
<dbReference type="GO" id="GO:0051537">
    <property type="term" value="F:2 iron, 2 sulfur cluster binding"/>
    <property type="evidence" value="ECO:0007669"/>
    <property type="project" value="UniProtKB-KW"/>
</dbReference>
<feature type="compositionally biased region" description="Basic and acidic residues" evidence="8">
    <location>
        <begin position="140"/>
        <end position="153"/>
    </location>
</feature>
<protein>
    <submittedName>
        <fullName evidence="9">Redox-sensitive transcriptional activator SoxR</fullName>
    </submittedName>
</protein>
<dbReference type="PANTHER" id="PTHR30204:SF0">
    <property type="entry name" value="REDOX-SENSITIVE TRANSCRIPTIONAL ACTIVATOR SOXR"/>
    <property type="match status" value="1"/>
</dbReference>
<sequence length="191" mass="21396">MPQIPEKIHELTVGQLSARSGAAVSALHFYESKGLITSRRTAGNQRRYSRDTLRRVAFVRAAQRVGIPLATIRDALAQLPEERTPTREDWAHLSEAWRSELDERIKQLNRLRDHLTDCIGCGCLSLATCVLSNPDDVFGERRSGSRLMDERRTPNAPAVRRQPERVSGRTPGQEERVSGCAPAQEEPGNCR</sequence>